<dbReference type="Pfam" id="PF06299">
    <property type="entry name" value="DUF1045"/>
    <property type="match status" value="1"/>
</dbReference>
<accession>A0A364JUZ0</accession>
<protein>
    <submittedName>
        <fullName evidence="1">Putative phosphonate metabolism protein</fullName>
    </submittedName>
</protein>
<dbReference type="InterPro" id="IPR009389">
    <property type="entry name" value="DUF1045"/>
</dbReference>
<dbReference type="PIRSF" id="PIRSF033328">
    <property type="entry name" value="Phest_Mll4975"/>
    <property type="match status" value="1"/>
</dbReference>
<dbReference type="AlphaFoldDB" id="A0A364JUZ0"/>
<sequence>MRYAIYYTPPPSDALHKVAINWLGRDAFSGELVKRPALCALSADEIAKLTKDPARYGFHATLKAPFRLDDAFDESELLSALMHFASLCAPFVIPRLEIAALGSFFALVPTASVPELNQLANDVVVSLDRFRAPLRAYDIERRQPDQLNEVQRHNLHRWGYPYIFDQFRFHMTLTGAVEPARQSQIHRVLDEFFAPVLNEPLEISNLALFVEQEPGAPFEIHSLHPMTGGEKMTKVPVRSMGRC</sequence>
<name>A0A364JUZ0_9HYPH</name>
<comment type="caution">
    <text evidence="1">The sequence shown here is derived from an EMBL/GenBank/DDBJ whole genome shotgun (WGS) entry which is preliminary data.</text>
</comment>
<evidence type="ECO:0000313" key="1">
    <source>
        <dbReference type="EMBL" id="RAK28524.1"/>
    </source>
</evidence>
<proteinExistence type="predicted"/>
<dbReference type="EMBL" id="QLMK01000006">
    <property type="protein sequence ID" value="RAK28524.1"/>
    <property type="molecule type" value="Genomic_DNA"/>
</dbReference>
<dbReference type="OrthoDB" id="4954742at2"/>
<dbReference type="NCBIfam" id="TIGR03223">
    <property type="entry name" value="Phn_opern_protn"/>
    <property type="match status" value="1"/>
</dbReference>
<dbReference type="Gene3D" id="3.90.1140.10">
    <property type="entry name" value="Cyclic phosphodiesterase"/>
    <property type="match status" value="1"/>
</dbReference>
<dbReference type="RefSeq" id="WP_111575381.1">
    <property type="nucleotide sequence ID" value="NZ_JBHEEY010000004.1"/>
</dbReference>
<reference evidence="1 2" key="1">
    <citation type="submission" date="2018-06" db="EMBL/GenBank/DDBJ databases">
        <title>Genomic Encyclopedia of Type Strains, Phase IV (KMG-IV): sequencing the most valuable type-strain genomes for metagenomic binning, comparative biology and taxonomic classification.</title>
        <authorList>
            <person name="Goeker M."/>
        </authorList>
    </citation>
    <scope>NUCLEOTIDE SEQUENCE [LARGE SCALE GENOMIC DNA]</scope>
    <source>
        <strain evidence="1 2">DSM 26720</strain>
    </source>
</reference>
<organism evidence="1 2">
    <name type="scientific">Falsochrobactrum ovis</name>
    <dbReference type="NCBI Taxonomy" id="1293442"/>
    <lineage>
        <taxon>Bacteria</taxon>
        <taxon>Pseudomonadati</taxon>
        <taxon>Pseudomonadota</taxon>
        <taxon>Alphaproteobacteria</taxon>
        <taxon>Hyphomicrobiales</taxon>
        <taxon>Brucellaceae</taxon>
        <taxon>Falsochrobactrum</taxon>
    </lineage>
</organism>
<gene>
    <name evidence="1" type="ORF">C7374_10657</name>
</gene>
<dbReference type="Proteomes" id="UP000249453">
    <property type="component" value="Unassembled WGS sequence"/>
</dbReference>
<keyword evidence="2" id="KW-1185">Reference proteome</keyword>
<evidence type="ECO:0000313" key="2">
    <source>
        <dbReference type="Proteomes" id="UP000249453"/>
    </source>
</evidence>